<dbReference type="EMBL" id="MT144036">
    <property type="protein sequence ID" value="QJA47229.1"/>
    <property type="molecule type" value="Genomic_DNA"/>
</dbReference>
<dbReference type="SUPFAM" id="SSF56563">
    <property type="entry name" value="Major capsid protein gp5"/>
    <property type="match status" value="1"/>
</dbReference>
<proteinExistence type="predicted"/>
<name>A0A6H1ZIE0_9ZZZZ</name>
<evidence type="ECO:0000313" key="2">
    <source>
        <dbReference type="EMBL" id="QJH96415.1"/>
    </source>
</evidence>
<dbReference type="AlphaFoldDB" id="A0A6H1ZIE0"/>
<dbReference type="EMBL" id="MT144650">
    <property type="protein sequence ID" value="QJH96415.1"/>
    <property type="molecule type" value="Genomic_DNA"/>
</dbReference>
<evidence type="ECO:0000313" key="1">
    <source>
        <dbReference type="EMBL" id="QJA47229.1"/>
    </source>
</evidence>
<accession>A0A6H1ZIE0</accession>
<sequence length="427" mass="44376">MLTFEQAARLSNDPVFGAIFKSTFAVDKLFNLLPWARVNGKGHTYVREGAQVAADFITSGGAITPSEQVTNRVTANLRTIAASAQLPRDVVLNLSDNWDQAEVQVQSLARGLARELKRAIVAGTYPTVTETSYKGTALHAGITAYAGGPYLKAGLASLYLTYVGLESVTLKFRAPGDVAYGTAVACTTDTTVTLTSADGVQSIVVTTDISELDDDVADDFSVLTVSSSTYEFDGLASVVTNTVTGATAAGDAISFALLRYLVDAVDPDAGQRVMIMPPRTIRALKTLGDALGGNTIEMIALENYGIMGGTLAFEGVPILRNDYLPITEVKGGSGSTTGSVYCLSLAPASGSTSAAPFQAAGICGLYGAGAGRDTDEGPTMGVSVVVDETPRDGDGKLLDAVEVAVRGDFALANYGPKCSARLYGITN</sequence>
<reference evidence="1" key="1">
    <citation type="submission" date="2020-03" db="EMBL/GenBank/DDBJ databases">
        <title>The deep terrestrial virosphere.</title>
        <authorList>
            <person name="Holmfeldt K."/>
            <person name="Nilsson E."/>
            <person name="Simone D."/>
            <person name="Lopez-Fernandez M."/>
            <person name="Wu X."/>
            <person name="de Brujin I."/>
            <person name="Lundin D."/>
            <person name="Andersson A."/>
            <person name="Bertilsson S."/>
            <person name="Dopson M."/>
        </authorList>
    </citation>
    <scope>NUCLEOTIDE SEQUENCE</scope>
    <source>
        <strain evidence="1">TM448A00624</strain>
        <strain evidence="2">TM448B00723</strain>
    </source>
</reference>
<organism evidence="1">
    <name type="scientific">viral metagenome</name>
    <dbReference type="NCBI Taxonomy" id="1070528"/>
    <lineage>
        <taxon>unclassified sequences</taxon>
        <taxon>metagenomes</taxon>
        <taxon>organismal metagenomes</taxon>
    </lineage>
</organism>
<gene>
    <name evidence="1" type="ORF">TM448A00624_0008</name>
    <name evidence="2" type="ORF">TM448B00723_0018</name>
</gene>
<dbReference type="Gene3D" id="3.30.2400.10">
    <property type="entry name" value="Major capsid protein gp5"/>
    <property type="match status" value="1"/>
</dbReference>
<protein>
    <submittedName>
        <fullName evidence="1">Putative capsid protein</fullName>
    </submittedName>
</protein>